<dbReference type="CDD" id="cd00332">
    <property type="entry name" value="PAL-HAL"/>
    <property type="match status" value="1"/>
</dbReference>
<dbReference type="InterPro" id="IPR021922">
    <property type="entry name" value="Par3/HAL_N"/>
</dbReference>
<dbReference type="NCBIfam" id="NF006871">
    <property type="entry name" value="PRK09367.1"/>
    <property type="match status" value="1"/>
</dbReference>
<dbReference type="Pfam" id="PF12053">
    <property type="entry name" value="Par3_HAL_N_term"/>
    <property type="match status" value="1"/>
</dbReference>
<evidence type="ECO:0000256" key="4">
    <source>
        <dbReference type="ARBA" id="ARBA00017271"/>
    </source>
</evidence>
<dbReference type="InterPro" id="IPR005921">
    <property type="entry name" value="HutH"/>
</dbReference>
<dbReference type="Proteomes" id="UP000827986">
    <property type="component" value="Unassembled WGS sequence"/>
</dbReference>
<dbReference type="InterPro" id="IPR024083">
    <property type="entry name" value="Fumarase/histidase_N"/>
</dbReference>
<dbReference type="Pfam" id="PF00221">
    <property type="entry name" value="Lyase_aromatic"/>
    <property type="match status" value="1"/>
</dbReference>
<evidence type="ECO:0000256" key="5">
    <source>
        <dbReference type="ARBA" id="ARBA00022553"/>
    </source>
</evidence>
<dbReference type="EMBL" id="JAHDVG010000463">
    <property type="protein sequence ID" value="KAH1185494.1"/>
    <property type="molecule type" value="Genomic_DNA"/>
</dbReference>
<dbReference type="FunFam" id="1.20.200.10:FF:000003">
    <property type="entry name" value="Histidine ammonia-lyase"/>
    <property type="match status" value="1"/>
</dbReference>
<protein>
    <recommendedName>
        <fullName evidence="4 10">Histidine ammonia-lyase</fullName>
        <ecNumber evidence="3 10">4.3.1.3</ecNumber>
    </recommendedName>
</protein>
<dbReference type="InterPro" id="IPR008948">
    <property type="entry name" value="L-Aspartase-like"/>
</dbReference>
<keyword evidence="13" id="KW-1185">Reference proteome</keyword>
<dbReference type="GO" id="GO:0005737">
    <property type="term" value="C:cytoplasm"/>
    <property type="evidence" value="ECO:0007669"/>
    <property type="project" value="InterPro"/>
</dbReference>
<dbReference type="OrthoDB" id="10051290at2759"/>
<dbReference type="FunFam" id="1.10.275.10:FF:000007">
    <property type="entry name" value="Histidine ammonia-lyase"/>
    <property type="match status" value="1"/>
</dbReference>
<proteinExistence type="inferred from homology"/>
<dbReference type="InterPro" id="IPR022313">
    <property type="entry name" value="Phe/His_NH3-lyase_AS"/>
</dbReference>
<feature type="domain" description="Par3/HAL N-terminal" evidence="11">
    <location>
        <begin position="13"/>
        <end position="80"/>
    </location>
</feature>
<evidence type="ECO:0000256" key="8">
    <source>
        <dbReference type="ARBA" id="ARBA00049269"/>
    </source>
</evidence>
<evidence type="ECO:0000256" key="3">
    <source>
        <dbReference type="ARBA" id="ARBA00012994"/>
    </source>
</evidence>
<comment type="pathway">
    <text evidence="1 10">Amino-acid degradation; L-histidine degradation into L-glutamate; N-formimidoyl-L-glutamate from L-histidine: step 1/3.</text>
</comment>
<evidence type="ECO:0000256" key="2">
    <source>
        <dbReference type="ARBA" id="ARBA00007238"/>
    </source>
</evidence>
<organism evidence="12 13">
    <name type="scientific">Mauremys mutica</name>
    <name type="common">yellowpond turtle</name>
    <dbReference type="NCBI Taxonomy" id="74926"/>
    <lineage>
        <taxon>Eukaryota</taxon>
        <taxon>Metazoa</taxon>
        <taxon>Chordata</taxon>
        <taxon>Craniata</taxon>
        <taxon>Vertebrata</taxon>
        <taxon>Euteleostomi</taxon>
        <taxon>Archelosauria</taxon>
        <taxon>Testudinata</taxon>
        <taxon>Testudines</taxon>
        <taxon>Cryptodira</taxon>
        <taxon>Durocryptodira</taxon>
        <taxon>Testudinoidea</taxon>
        <taxon>Geoemydidae</taxon>
        <taxon>Geoemydinae</taxon>
        <taxon>Mauremys</taxon>
    </lineage>
</organism>
<evidence type="ECO:0000259" key="11">
    <source>
        <dbReference type="Pfam" id="PF12053"/>
    </source>
</evidence>
<comment type="similarity">
    <text evidence="2 9">Belongs to the PAL/histidase family.</text>
</comment>
<evidence type="ECO:0000313" key="13">
    <source>
        <dbReference type="Proteomes" id="UP000827986"/>
    </source>
</evidence>
<dbReference type="NCBIfam" id="TIGR01225">
    <property type="entry name" value="hutH"/>
    <property type="match status" value="1"/>
</dbReference>
<reference evidence="12" key="1">
    <citation type="submission" date="2021-09" db="EMBL/GenBank/DDBJ databases">
        <title>The genome of Mauremys mutica provides insights into the evolution of semi-aquatic lifestyle.</title>
        <authorList>
            <person name="Gong S."/>
            <person name="Gao Y."/>
        </authorList>
    </citation>
    <scope>NUCLEOTIDE SEQUENCE</scope>
    <source>
        <strain evidence="12">MM-2020</strain>
        <tissue evidence="12">Muscle</tissue>
    </source>
</reference>
<evidence type="ECO:0000256" key="10">
    <source>
        <dbReference type="RuleBase" id="RU004479"/>
    </source>
</evidence>
<sequence>MPRYTVHVRGEWLAVPCLTGTSTVRWLGKEAVRRYMKNKPDNGGFASVEEVKFCVRRCKSFGLLDLDDTLEDTLEDNEFVEVVIEGDVMSSDFIASNLEGVDLYSRYQEPEKYIYLDGNSLTPEDLVNLGKGLYKIKLTPEAEVKVRQSREVIERIVKEQTVVYGITTGFGKFARTVIPTSRLKELQVNLVRSHSAGVGKPLIPERSRMLLALRINVLAKGYSGISLETLQQVIEAFNASCLPYIPEKGTVGASGDLAPLSHLALGFIGEGKMWSPKSGWADAKYVLQAHGLKPITLKPKEGLALINGTQMISSLGCEAVERASAIARQADIVAALTLEVLKGTTRAFDTDIHAVRAHPGQIEVAFRFRSLLDSDHHPSEIAESHRFCDRVQDAYTLRCCPQVHGVANDTIAFVKDIITTEINSATDNPMVFAERGETISGGNFHGEYPAKALDYLAIGVHELAAISERRIERLCNPSLSELPAFLVTEGGLNSGFMIAHCTAAALVSENKALCHPSSVDSLSTSAATEDHVSMGGWAARKALKVIEHVEQVLAIELLAACQGIEFLRPLRTTTPLEKVYDLVRSVVRPWLKDRFMAPDIEAAHRLLVEQKVWEVAEPYIEKYRREHIPESRPVSPTAFSLDSLRMNKCVGTDHSDQDEL</sequence>
<keyword evidence="7 9" id="KW-0456">Lyase</keyword>
<dbReference type="EC" id="4.3.1.3" evidence="3 10"/>
<dbReference type="GO" id="GO:0006548">
    <property type="term" value="P:L-histidine catabolic process"/>
    <property type="evidence" value="ECO:0007669"/>
    <property type="project" value="InterPro"/>
</dbReference>
<dbReference type="PANTHER" id="PTHR10362">
    <property type="entry name" value="HISTIDINE AMMONIA-LYASE"/>
    <property type="match status" value="1"/>
</dbReference>
<comment type="catalytic activity">
    <reaction evidence="8 10">
        <text>L-histidine = trans-urocanate + NH4(+)</text>
        <dbReference type="Rhea" id="RHEA:21232"/>
        <dbReference type="ChEBI" id="CHEBI:17771"/>
        <dbReference type="ChEBI" id="CHEBI:28938"/>
        <dbReference type="ChEBI" id="CHEBI:57595"/>
        <dbReference type="EC" id="4.3.1.3"/>
    </reaction>
</comment>
<evidence type="ECO:0000256" key="7">
    <source>
        <dbReference type="ARBA" id="ARBA00023239"/>
    </source>
</evidence>
<evidence type="ECO:0000256" key="1">
    <source>
        <dbReference type="ARBA" id="ARBA00005113"/>
    </source>
</evidence>
<dbReference type="SUPFAM" id="SSF48557">
    <property type="entry name" value="L-aspartase-like"/>
    <property type="match status" value="1"/>
</dbReference>
<dbReference type="PROSITE" id="PS00488">
    <property type="entry name" value="PAL_HISTIDASE"/>
    <property type="match status" value="1"/>
</dbReference>
<accession>A0A9D3XRI9</accession>
<name>A0A9D3XRI9_9SAUR</name>
<evidence type="ECO:0000313" key="12">
    <source>
        <dbReference type="EMBL" id="KAH1185494.1"/>
    </source>
</evidence>
<dbReference type="InterPro" id="IPR001106">
    <property type="entry name" value="Aromatic_Lyase"/>
</dbReference>
<evidence type="ECO:0000256" key="9">
    <source>
        <dbReference type="RuleBase" id="RU003954"/>
    </source>
</evidence>
<dbReference type="AlphaFoldDB" id="A0A9D3XRI9"/>
<comment type="caution">
    <text evidence="12">The sequence shown here is derived from an EMBL/GenBank/DDBJ whole genome shotgun (WGS) entry which is preliminary data.</text>
</comment>
<keyword evidence="5" id="KW-0597">Phosphoprotein</keyword>
<dbReference type="FunFam" id="3.10.20.90:FF:000111">
    <property type="entry name" value="Histidine ammonia-lyase"/>
    <property type="match status" value="1"/>
</dbReference>
<gene>
    <name evidence="12" type="ORF">KIL84_018243</name>
</gene>
<dbReference type="GO" id="GO:0004397">
    <property type="term" value="F:histidine ammonia-lyase activity"/>
    <property type="evidence" value="ECO:0007669"/>
    <property type="project" value="UniProtKB-EC"/>
</dbReference>
<dbReference type="Gene3D" id="1.20.200.10">
    <property type="entry name" value="Fumarase/aspartase (Central domain)"/>
    <property type="match status" value="1"/>
</dbReference>
<dbReference type="Gene3D" id="1.10.275.10">
    <property type="entry name" value="Fumarase/aspartase (N-terminal domain)"/>
    <property type="match status" value="1"/>
</dbReference>
<dbReference type="Gene3D" id="3.10.20.90">
    <property type="entry name" value="Phosphatidylinositol 3-kinase Catalytic Subunit, Chain A, domain 1"/>
    <property type="match status" value="1"/>
</dbReference>
<keyword evidence="6 10" id="KW-0369">Histidine metabolism</keyword>
<evidence type="ECO:0000256" key="6">
    <source>
        <dbReference type="ARBA" id="ARBA00022808"/>
    </source>
</evidence>